<feature type="domain" description="LUD" evidence="1">
    <location>
        <begin position="41"/>
        <end position="216"/>
    </location>
</feature>
<dbReference type="STRING" id="1050174.CEPID_04965"/>
<reference evidence="2 3" key="1">
    <citation type="submission" date="2015-05" db="EMBL/GenBank/DDBJ databases">
        <title>Complete genome sequence of Corynebacterium epidermidicanis DSM 45586, isolated from the skin of a dog suffering from pruritus.</title>
        <authorList>
            <person name="Ruckert C."/>
            <person name="Albersmeier A."/>
            <person name="Winkler A."/>
            <person name="Tauch A."/>
        </authorList>
    </citation>
    <scope>NUCLEOTIDE SEQUENCE [LARGE SCALE GENOMIC DNA]</scope>
    <source>
        <strain evidence="2 3">DSM 45586</strain>
    </source>
</reference>
<evidence type="ECO:0000313" key="2">
    <source>
        <dbReference type="EMBL" id="AKK02862.1"/>
    </source>
</evidence>
<dbReference type="KEGG" id="cei:CEPID_04965"/>
<dbReference type="SUPFAM" id="SSF100950">
    <property type="entry name" value="NagB/RpiA/CoA transferase-like"/>
    <property type="match status" value="1"/>
</dbReference>
<dbReference type="OrthoDB" id="9794187at2"/>
<dbReference type="InterPro" id="IPR037171">
    <property type="entry name" value="NagB/RpiA_transferase-like"/>
</dbReference>
<evidence type="ECO:0000259" key="1">
    <source>
        <dbReference type="Pfam" id="PF02589"/>
    </source>
</evidence>
<organism evidence="2 3">
    <name type="scientific">Corynebacterium epidermidicanis</name>
    <dbReference type="NCBI Taxonomy" id="1050174"/>
    <lineage>
        <taxon>Bacteria</taxon>
        <taxon>Bacillati</taxon>
        <taxon>Actinomycetota</taxon>
        <taxon>Actinomycetes</taxon>
        <taxon>Mycobacteriales</taxon>
        <taxon>Corynebacteriaceae</taxon>
        <taxon>Corynebacterium</taxon>
    </lineage>
</organism>
<sequence>MAISETRNQEAKAEILSRIHNAHKLAGTPAGPHEVPRTYHTSFAHSVEELKEILTDRLVDYKAIVEEASEDNLADTIVKILDERGAREVRYAPGLPASLFDAFGGNATPDSADVDPRTLNDVDAVVTDSTVSSAQTGTICLESGENCGRRALTLVPDLHLCIVRKDAVVYSVPEMVARLNPDRPNTMISGPSATSDIELNRVEGVHGPRTLIVILVY</sequence>
<dbReference type="Gene3D" id="3.40.50.10420">
    <property type="entry name" value="NagB/RpiA/CoA transferase-like"/>
    <property type="match status" value="1"/>
</dbReference>
<dbReference type="InterPro" id="IPR024185">
    <property type="entry name" value="FTHF_cligase-like_sf"/>
</dbReference>
<dbReference type="PANTHER" id="PTHR43682:SF1">
    <property type="entry name" value="LACTATE UTILIZATION PROTEIN C"/>
    <property type="match status" value="1"/>
</dbReference>
<name>A0A0G3GVH5_9CORY</name>
<proteinExistence type="predicted"/>
<dbReference type="EMBL" id="CP011541">
    <property type="protein sequence ID" value="AKK02862.1"/>
    <property type="molecule type" value="Genomic_DNA"/>
</dbReference>
<dbReference type="Proteomes" id="UP000035368">
    <property type="component" value="Chromosome"/>
</dbReference>
<dbReference type="InterPro" id="IPR003741">
    <property type="entry name" value="LUD_dom"/>
</dbReference>
<dbReference type="Pfam" id="PF02589">
    <property type="entry name" value="LUD_dom"/>
    <property type="match status" value="1"/>
</dbReference>
<protein>
    <recommendedName>
        <fullName evidence="1">LUD domain-containing protein</fullName>
    </recommendedName>
</protein>
<keyword evidence="3" id="KW-1185">Reference proteome</keyword>
<accession>A0A0G3GVH5</accession>
<gene>
    <name evidence="2" type="ORF">CEPID_04965</name>
</gene>
<dbReference type="PANTHER" id="PTHR43682">
    <property type="entry name" value="LACTATE UTILIZATION PROTEIN C"/>
    <property type="match status" value="1"/>
</dbReference>
<dbReference type="PATRIC" id="fig|1050174.4.peg.1005"/>
<dbReference type="AlphaFoldDB" id="A0A0G3GVH5"/>
<evidence type="ECO:0000313" key="3">
    <source>
        <dbReference type="Proteomes" id="UP000035368"/>
    </source>
</evidence>
<dbReference type="RefSeq" id="WP_047239981.1">
    <property type="nucleotide sequence ID" value="NZ_CP011541.1"/>
</dbReference>